<protein>
    <submittedName>
        <fullName evidence="2">GGDEF domain-containing protein</fullName>
    </submittedName>
</protein>
<dbReference type="EMBL" id="CP101508">
    <property type="protein sequence ID" value="UTV28597.1"/>
    <property type="molecule type" value="Genomic_DNA"/>
</dbReference>
<dbReference type="Proteomes" id="UP001057998">
    <property type="component" value="Chromosome 1"/>
</dbReference>
<dbReference type="PANTHER" id="PTHR46663">
    <property type="entry name" value="DIGUANYLATE CYCLASE DGCT-RELATED"/>
    <property type="match status" value="1"/>
</dbReference>
<reference evidence="2" key="1">
    <citation type="submission" date="2022-07" db="EMBL/GenBank/DDBJ databases">
        <title>Genome sequencing of Photobacterium atrarenae GJH2-4.</title>
        <authorList>
            <person name="Park S.-J."/>
        </authorList>
    </citation>
    <scope>NUCLEOTIDE SEQUENCE</scope>
    <source>
        <strain evidence="2">GJH2-4</strain>
    </source>
</reference>
<accession>A0ABY5GH35</accession>
<dbReference type="CDD" id="cd01949">
    <property type="entry name" value="GGDEF"/>
    <property type="match status" value="1"/>
</dbReference>
<sequence>MFHIYKIPQVKQLSLSEWQSKLKKSDGEKLESLKQLAGQDQLQMVKLTLLVTPDGQPRVIELVASGLAGDKGRLIGTQRDISDSIAMQRSMKQVAYQDQLTGLFNARALEQTLDKAVLSSEGEIRPFGLLFIDLDGFKQVNDTLGHDAGDLLLKYAAKRMRCCLRLEDEVFRLGGDEFVVWTPAHPKGTEKHALMQQLTTVAEKLKASLTKVFKIHDRECYVSASIGGACFPYDATSAKAVMKCADQAMYLAKENGKNQFVQYVMLEKEQDTFVLNASIRTESEKSSDI</sequence>
<dbReference type="InterPro" id="IPR052163">
    <property type="entry name" value="DGC-Regulatory_Protein"/>
</dbReference>
<dbReference type="SMART" id="SM00267">
    <property type="entry name" value="GGDEF"/>
    <property type="match status" value="1"/>
</dbReference>
<dbReference type="Pfam" id="PF00990">
    <property type="entry name" value="GGDEF"/>
    <property type="match status" value="1"/>
</dbReference>
<dbReference type="InterPro" id="IPR043128">
    <property type="entry name" value="Rev_trsase/Diguanyl_cyclase"/>
</dbReference>
<dbReference type="Gene3D" id="3.30.70.270">
    <property type="match status" value="1"/>
</dbReference>
<organism evidence="2 3">
    <name type="scientific">Photobacterium atrarenae</name>
    <dbReference type="NCBI Taxonomy" id="865757"/>
    <lineage>
        <taxon>Bacteria</taxon>
        <taxon>Pseudomonadati</taxon>
        <taxon>Pseudomonadota</taxon>
        <taxon>Gammaproteobacteria</taxon>
        <taxon>Vibrionales</taxon>
        <taxon>Vibrionaceae</taxon>
        <taxon>Photobacterium</taxon>
    </lineage>
</organism>
<dbReference type="NCBIfam" id="TIGR00254">
    <property type="entry name" value="GGDEF"/>
    <property type="match status" value="1"/>
</dbReference>
<dbReference type="PROSITE" id="PS50887">
    <property type="entry name" value="GGDEF"/>
    <property type="match status" value="1"/>
</dbReference>
<gene>
    <name evidence="2" type="ORF">NNL38_04955</name>
</gene>
<keyword evidence="3" id="KW-1185">Reference proteome</keyword>
<dbReference type="InterPro" id="IPR029787">
    <property type="entry name" value="Nucleotide_cyclase"/>
</dbReference>
<dbReference type="SUPFAM" id="SSF55073">
    <property type="entry name" value="Nucleotide cyclase"/>
    <property type="match status" value="1"/>
</dbReference>
<feature type="domain" description="GGDEF" evidence="1">
    <location>
        <begin position="125"/>
        <end position="265"/>
    </location>
</feature>
<name>A0ABY5GH35_9GAMM</name>
<evidence type="ECO:0000313" key="2">
    <source>
        <dbReference type="EMBL" id="UTV28597.1"/>
    </source>
</evidence>
<evidence type="ECO:0000313" key="3">
    <source>
        <dbReference type="Proteomes" id="UP001057998"/>
    </source>
</evidence>
<dbReference type="InterPro" id="IPR000160">
    <property type="entry name" value="GGDEF_dom"/>
</dbReference>
<dbReference type="RefSeq" id="WP_255389916.1">
    <property type="nucleotide sequence ID" value="NZ_CP101508.1"/>
</dbReference>
<dbReference type="PANTHER" id="PTHR46663:SF2">
    <property type="entry name" value="GGDEF DOMAIN-CONTAINING PROTEIN"/>
    <property type="match status" value="1"/>
</dbReference>
<evidence type="ECO:0000259" key="1">
    <source>
        <dbReference type="PROSITE" id="PS50887"/>
    </source>
</evidence>
<proteinExistence type="predicted"/>